<keyword evidence="7 12" id="KW-0630">Potassium</keyword>
<dbReference type="GO" id="GO:1990573">
    <property type="term" value="P:potassium ion import across plasma membrane"/>
    <property type="evidence" value="ECO:0000318"/>
    <property type="project" value="GO_Central"/>
</dbReference>
<dbReference type="InterPro" id="IPR013518">
    <property type="entry name" value="K_chnl_inward-rec_Kir_cyto"/>
</dbReference>
<feature type="domain" description="Inward rectifier potassium channel C-terminal" evidence="15">
    <location>
        <begin position="567"/>
        <end position="713"/>
    </location>
</feature>
<feature type="domain" description="Potassium channel inwardly rectifying transmembrane" evidence="14">
    <location>
        <begin position="423"/>
        <end position="559"/>
    </location>
</feature>
<feature type="transmembrane region" description="Helical" evidence="13">
    <location>
        <begin position="705"/>
        <end position="724"/>
    </location>
</feature>
<dbReference type="GO" id="GO:0005886">
    <property type="term" value="C:plasma membrane"/>
    <property type="evidence" value="ECO:0000318"/>
    <property type="project" value="GO_Central"/>
</dbReference>
<feature type="domain" description="Inward rectifier potassium channel C-terminal" evidence="15">
    <location>
        <begin position="199"/>
        <end position="358"/>
    </location>
</feature>
<dbReference type="GO" id="GO:0012505">
    <property type="term" value="C:endomembrane system"/>
    <property type="evidence" value="ECO:0007669"/>
    <property type="project" value="UniProtKB-ARBA"/>
</dbReference>
<dbReference type="PANTHER" id="PTHR11767:SF113">
    <property type="entry name" value="INWARDLY RECTIFYING POTASSIUM CHANNEL 2, ISOFORM D"/>
    <property type="match status" value="1"/>
</dbReference>
<protein>
    <submittedName>
        <fullName evidence="16">Uncharacterized protein</fullName>
    </submittedName>
</protein>
<comment type="similarity">
    <text evidence="2">Belongs to the nucleotide-sugar transporter family. SLC35B subfamily.</text>
</comment>
<accession>A0A139WFH2</accession>
<evidence type="ECO:0000256" key="3">
    <source>
        <dbReference type="ARBA" id="ARBA00022448"/>
    </source>
</evidence>
<name>A0A139WFH2_TRICA</name>
<evidence type="ECO:0000259" key="14">
    <source>
        <dbReference type="Pfam" id="PF01007"/>
    </source>
</evidence>
<feature type="transmembrane region" description="Helical" evidence="13">
    <location>
        <begin position="1032"/>
        <end position="1053"/>
    </location>
</feature>
<dbReference type="STRING" id="7070.A0A139WFH2"/>
<dbReference type="GO" id="GO:0034765">
    <property type="term" value="P:regulation of monoatomic ion transmembrane transport"/>
    <property type="evidence" value="ECO:0000318"/>
    <property type="project" value="GO_Central"/>
</dbReference>
<dbReference type="Pfam" id="PF17655">
    <property type="entry name" value="IRK_C"/>
    <property type="match status" value="2"/>
</dbReference>
<keyword evidence="10 13" id="KW-0472">Membrane</keyword>
<dbReference type="eggNOG" id="KOG1581">
    <property type="taxonomic scope" value="Eukaryota"/>
</dbReference>
<dbReference type="Pfam" id="PF01007">
    <property type="entry name" value="IRK"/>
    <property type="match status" value="2"/>
</dbReference>
<feature type="transmembrane region" description="Helical" evidence="13">
    <location>
        <begin position="851"/>
        <end position="870"/>
    </location>
</feature>
<evidence type="ECO:0000313" key="17">
    <source>
        <dbReference type="Proteomes" id="UP000007266"/>
    </source>
</evidence>
<reference evidence="16 17" key="2">
    <citation type="journal article" date="2010" name="Nucleic Acids Res.">
        <title>BeetleBase in 2010: revisions to provide comprehensive genomic information for Tribolium castaneum.</title>
        <authorList>
            <person name="Kim H.S."/>
            <person name="Murphy T."/>
            <person name="Xia J."/>
            <person name="Caragea D."/>
            <person name="Park Y."/>
            <person name="Beeman R.W."/>
            <person name="Lorenzen M.D."/>
            <person name="Butcher S."/>
            <person name="Manak J.R."/>
            <person name="Brown S.J."/>
        </authorList>
    </citation>
    <scope>GENOME REANNOTATION</scope>
    <source>
        <strain evidence="16 17">Georgia GA2</strain>
    </source>
</reference>
<keyword evidence="8 13" id="KW-1133">Transmembrane helix</keyword>
<evidence type="ECO:0000256" key="4">
    <source>
        <dbReference type="ARBA" id="ARBA00022538"/>
    </source>
</evidence>
<evidence type="ECO:0000256" key="5">
    <source>
        <dbReference type="ARBA" id="ARBA00022692"/>
    </source>
</evidence>
<dbReference type="EMBL" id="KQ971352">
    <property type="protein sequence ID" value="KYB26682.1"/>
    <property type="molecule type" value="Genomic_DNA"/>
</dbReference>
<comment type="subcellular location">
    <subcellularLocation>
        <location evidence="1 12">Membrane</location>
        <topology evidence="1 12">Multi-pass membrane protein</topology>
    </subcellularLocation>
</comment>
<dbReference type="Gene3D" id="2.60.40.1400">
    <property type="entry name" value="G protein-activated inward rectifier potassium channel 1"/>
    <property type="match status" value="2"/>
</dbReference>
<feature type="transmembrane region" description="Helical" evidence="13">
    <location>
        <begin position="161"/>
        <end position="184"/>
    </location>
</feature>
<feature type="transmembrane region" description="Helical" evidence="13">
    <location>
        <begin position="736"/>
        <end position="758"/>
    </location>
</feature>
<comment type="similarity">
    <text evidence="12">Belongs to the inward rectifier-type potassium channel (TC 1.A.2.1) family.</text>
</comment>
<dbReference type="Gene3D" id="1.10.287.70">
    <property type="match status" value="2"/>
</dbReference>
<feature type="transmembrane region" description="Helical" evidence="13">
    <location>
        <begin position="458"/>
        <end position="481"/>
    </location>
</feature>
<evidence type="ECO:0000256" key="2">
    <source>
        <dbReference type="ARBA" id="ARBA00010694"/>
    </source>
</evidence>
<gene>
    <name evidence="16" type="primary">AUGUSTUS-3.0.2_33608</name>
    <name evidence="16" type="ORF">TcasGA2_TC033608</name>
</gene>
<dbReference type="InterPro" id="IPR013657">
    <property type="entry name" value="SCL35B1-4/HUT1"/>
</dbReference>
<feature type="transmembrane region" description="Helical" evidence="13">
    <location>
        <begin position="87"/>
        <end position="108"/>
    </location>
</feature>
<dbReference type="Pfam" id="PF08449">
    <property type="entry name" value="UAA"/>
    <property type="match status" value="1"/>
</dbReference>
<dbReference type="InParanoid" id="A0A139WFH2"/>
<dbReference type="InterPro" id="IPR040445">
    <property type="entry name" value="Kir_TM"/>
</dbReference>
<dbReference type="AlphaFoldDB" id="A0A139WFH2"/>
<dbReference type="InterPro" id="IPR016449">
    <property type="entry name" value="K_chnl_inward-rec_Kir"/>
</dbReference>
<dbReference type="InterPro" id="IPR014756">
    <property type="entry name" value="Ig_E-set"/>
</dbReference>
<evidence type="ECO:0000256" key="8">
    <source>
        <dbReference type="ARBA" id="ARBA00022989"/>
    </source>
</evidence>
<feature type="transmembrane region" description="Helical" evidence="13">
    <location>
        <begin position="1060"/>
        <end position="1084"/>
    </location>
</feature>
<dbReference type="SUPFAM" id="SSF81296">
    <property type="entry name" value="E set domains"/>
    <property type="match status" value="2"/>
</dbReference>
<evidence type="ECO:0000256" key="7">
    <source>
        <dbReference type="ARBA" id="ARBA00022958"/>
    </source>
</evidence>
<evidence type="ECO:0000313" key="16">
    <source>
        <dbReference type="EMBL" id="KYB26682.1"/>
    </source>
</evidence>
<keyword evidence="17" id="KW-1185">Reference proteome</keyword>
<dbReference type="GO" id="GO:0034702">
    <property type="term" value="C:monoatomic ion channel complex"/>
    <property type="evidence" value="ECO:0007669"/>
    <property type="project" value="UniProtKB-KW"/>
</dbReference>
<dbReference type="GO" id="GO:0005242">
    <property type="term" value="F:inward rectifier potassium channel activity"/>
    <property type="evidence" value="ECO:0000318"/>
    <property type="project" value="GO_Central"/>
</dbReference>
<evidence type="ECO:0000256" key="10">
    <source>
        <dbReference type="ARBA" id="ARBA00023136"/>
    </source>
</evidence>
<proteinExistence type="inferred from homology"/>
<dbReference type="PRINTS" id="PR01320">
    <property type="entry name" value="KIRCHANNEL"/>
</dbReference>
<feature type="transmembrane region" description="Helical" evidence="13">
    <location>
        <begin position="531"/>
        <end position="554"/>
    </location>
</feature>
<keyword evidence="4 12" id="KW-0633">Potassium transport</keyword>
<keyword evidence="3 12" id="KW-0813">Transport</keyword>
<reference evidence="16 17" key="1">
    <citation type="journal article" date="2008" name="Nature">
        <title>The genome of the model beetle and pest Tribolium castaneum.</title>
        <authorList>
            <consortium name="Tribolium Genome Sequencing Consortium"/>
            <person name="Richards S."/>
            <person name="Gibbs R.A."/>
            <person name="Weinstock G.M."/>
            <person name="Brown S.J."/>
            <person name="Denell R."/>
            <person name="Beeman R.W."/>
            <person name="Gibbs R."/>
            <person name="Beeman R.W."/>
            <person name="Brown S.J."/>
            <person name="Bucher G."/>
            <person name="Friedrich M."/>
            <person name="Grimmelikhuijzen C.J."/>
            <person name="Klingler M."/>
            <person name="Lorenzen M."/>
            <person name="Richards S."/>
            <person name="Roth S."/>
            <person name="Schroder R."/>
            <person name="Tautz D."/>
            <person name="Zdobnov E.M."/>
            <person name="Muzny D."/>
            <person name="Gibbs R.A."/>
            <person name="Weinstock G.M."/>
            <person name="Attaway T."/>
            <person name="Bell S."/>
            <person name="Buhay C.J."/>
            <person name="Chandrabose M.N."/>
            <person name="Chavez D."/>
            <person name="Clerk-Blankenburg K.P."/>
            <person name="Cree A."/>
            <person name="Dao M."/>
            <person name="Davis C."/>
            <person name="Chacko J."/>
            <person name="Dinh H."/>
            <person name="Dugan-Rocha S."/>
            <person name="Fowler G."/>
            <person name="Garner T.T."/>
            <person name="Garnes J."/>
            <person name="Gnirke A."/>
            <person name="Hawes A."/>
            <person name="Hernandez J."/>
            <person name="Hines S."/>
            <person name="Holder M."/>
            <person name="Hume J."/>
            <person name="Jhangiani S.N."/>
            <person name="Joshi V."/>
            <person name="Khan Z.M."/>
            <person name="Jackson L."/>
            <person name="Kovar C."/>
            <person name="Kowis A."/>
            <person name="Lee S."/>
            <person name="Lewis L.R."/>
            <person name="Margolis J."/>
            <person name="Morgan M."/>
            <person name="Nazareth L.V."/>
            <person name="Nguyen N."/>
            <person name="Okwuonu G."/>
            <person name="Parker D."/>
            <person name="Richards S."/>
            <person name="Ruiz S.J."/>
            <person name="Santibanez J."/>
            <person name="Savard J."/>
            <person name="Scherer S.E."/>
            <person name="Schneider B."/>
            <person name="Sodergren E."/>
            <person name="Tautz D."/>
            <person name="Vattahil S."/>
            <person name="Villasana D."/>
            <person name="White C.S."/>
            <person name="Wright R."/>
            <person name="Park Y."/>
            <person name="Beeman R.W."/>
            <person name="Lord J."/>
            <person name="Oppert B."/>
            <person name="Lorenzen M."/>
            <person name="Brown S."/>
            <person name="Wang L."/>
            <person name="Savard J."/>
            <person name="Tautz D."/>
            <person name="Richards S."/>
            <person name="Weinstock G."/>
            <person name="Gibbs R.A."/>
            <person name="Liu Y."/>
            <person name="Worley K."/>
            <person name="Weinstock G."/>
            <person name="Elsik C.G."/>
            <person name="Reese J.T."/>
            <person name="Elhaik E."/>
            <person name="Landan G."/>
            <person name="Graur D."/>
            <person name="Arensburger P."/>
            <person name="Atkinson P."/>
            <person name="Beeman R.W."/>
            <person name="Beidler J."/>
            <person name="Brown S.J."/>
            <person name="Demuth J.P."/>
            <person name="Drury D.W."/>
            <person name="Du Y.Z."/>
            <person name="Fujiwara H."/>
            <person name="Lorenzen M."/>
            <person name="Maselli V."/>
            <person name="Osanai M."/>
            <person name="Park Y."/>
            <person name="Robertson H.M."/>
            <person name="Tu Z."/>
            <person name="Wang J.J."/>
            <person name="Wang S."/>
            <person name="Richards S."/>
            <person name="Song H."/>
            <person name="Zhang L."/>
            <person name="Sodergren E."/>
            <person name="Werner D."/>
            <person name="Stanke M."/>
            <person name="Morgenstern B."/>
            <person name="Solovyev V."/>
            <person name="Kosarev P."/>
            <person name="Brown G."/>
            <person name="Chen H.C."/>
            <person name="Ermolaeva O."/>
            <person name="Hlavina W."/>
            <person name="Kapustin Y."/>
            <person name="Kiryutin B."/>
            <person name="Kitts P."/>
            <person name="Maglott D."/>
            <person name="Pruitt K."/>
            <person name="Sapojnikov V."/>
            <person name="Souvorov A."/>
            <person name="Mackey A.J."/>
            <person name="Waterhouse R.M."/>
            <person name="Wyder S."/>
            <person name="Zdobnov E.M."/>
            <person name="Zdobnov E.M."/>
            <person name="Wyder S."/>
            <person name="Kriventseva E.V."/>
            <person name="Kadowaki T."/>
            <person name="Bork P."/>
            <person name="Aranda M."/>
            <person name="Bao R."/>
            <person name="Beermann A."/>
            <person name="Berns N."/>
            <person name="Bolognesi R."/>
            <person name="Bonneton F."/>
            <person name="Bopp D."/>
            <person name="Brown S.J."/>
            <person name="Bucher G."/>
            <person name="Butts T."/>
            <person name="Chaumot A."/>
            <person name="Denell R.E."/>
            <person name="Ferrier D.E."/>
            <person name="Friedrich M."/>
            <person name="Gordon C.M."/>
            <person name="Jindra M."/>
            <person name="Klingler M."/>
            <person name="Lan Q."/>
            <person name="Lattorff H.M."/>
            <person name="Laudet V."/>
            <person name="von Levetsow C."/>
            <person name="Liu Z."/>
            <person name="Lutz R."/>
            <person name="Lynch J.A."/>
            <person name="da Fonseca R.N."/>
            <person name="Posnien N."/>
            <person name="Reuter R."/>
            <person name="Roth S."/>
            <person name="Savard J."/>
            <person name="Schinko J.B."/>
            <person name="Schmitt C."/>
            <person name="Schoppmeier M."/>
            <person name="Schroder R."/>
            <person name="Shippy T.D."/>
            <person name="Simonnet F."/>
            <person name="Marques-Souza H."/>
            <person name="Tautz D."/>
            <person name="Tomoyasu Y."/>
            <person name="Trauner J."/>
            <person name="Van der Zee M."/>
            <person name="Vervoort M."/>
            <person name="Wittkopp N."/>
            <person name="Wimmer E.A."/>
            <person name="Yang X."/>
            <person name="Jones A.K."/>
            <person name="Sattelle D.B."/>
            <person name="Ebert P.R."/>
            <person name="Nelson D."/>
            <person name="Scott J.G."/>
            <person name="Beeman R.W."/>
            <person name="Muthukrishnan S."/>
            <person name="Kramer K.J."/>
            <person name="Arakane Y."/>
            <person name="Beeman R.W."/>
            <person name="Zhu Q."/>
            <person name="Hogenkamp D."/>
            <person name="Dixit R."/>
            <person name="Oppert B."/>
            <person name="Jiang H."/>
            <person name="Zou Z."/>
            <person name="Marshall J."/>
            <person name="Elpidina E."/>
            <person name="Vinokurov K."/>
            <person name="Oppert C."/>
            <person name="Zou Z."/>
            <person name="Evans J."/>
            <person name="Lu Z."/>
            <person name="Zhao P."/>
            <person name="Sumathipala N."/>
            <person name="Altincicek B."/>
            <person name="Vilcinskas A."/>
            <person name="Williams M."/>
            <person name="Hultmark D."/>
            <person name="Hetru C."/>
            <person name="Jiang H."/>
            <person name="Grimmelikhuijzen C.J."/>
            <person name="Hauser F."/>
            <person name="Cazzamali G."/>
            <person name="Williamson M."/>
            <person name="Park Y."/>
            <person name="Li B."/>
            <person name="Tanaka Y."/>
            <person name="Predel R."/>
            <person name="Neupert S."/>
            <person name="Schachtner J."/>
            <person name="Verleyen P."/>
            <person name="Raible F."/>
            <person name="Bork P."/>
            <person name="Friedrich M."/>
            <person name="Walden K.K."/>
            <person name="Robertson H.M."/>
            <person name="Angeli S."/>
            <person name="Foret S."/>
            <person name="Bucher G."/>
            <person name="Schuetz S."/>
            <person name="Maleszka R."/>
            <person name="Wimmer E.A."/>
            <person name="Beeman R.W."/>
            <person name="Lorenzen M."/>
            <person name="Tomoyasu Y."/>
            <person name="Miller S.C."/>
            <person name="Grossmann D."/>
            <person name="Bucher G."/>
        </authorList>
    </citation>
    <scope>NUCLEOTIDE SEQUENCE [LARGE SCALE GENOMIC DNA]</scope>
    <source>
        <strain evidence="16 17">Georgia GA2</strain>
    </source>
</reference>
<keyword evidence="5 12" id="KW-0812">Transmembrane</keyword>
<feature type="transmembrane region" description="Helical" evidence="13">
    <location>
        <begin position="808"/>
        <end position="828"/>
    </location>
</feature>
<feature type="transmembrane region" description="Helical" evidence="13">
    <location>
        <begin position="934"/>
        <end position="955"/>
    </location>
</feature>
<evidence type="ECO:0000256" key="11">
    <source>
        <dbReference type="ARBA" id="ARBA00023303"/>
    </source>
</evidence>
<dbReference type="PANTHER" id="PTHR11767">
    <property type="entry name" value="INWARD RECTIFIER POTASSIUM CHANNEL"/>
    <property type="match status" value="1"/>
</dbReference>
<dbReference type="SUPFAM" id="SSF81324">
    <property type="entry name" value="Voltage-gated potassium channels"/>
    <property type="match status" value="2"/>
</dbReference>
<evidence type="ECO:0000256" key="13">
    <source>
        <dbReference type="SAM" id="Phobius"/>
    </source>
</evidence>
<keyword evidence="9 12" id="KW-0406">Ion transport</keyword>
<evidence type="ECO:0000256" key="1">
    <source>
        <dbReference type="ARBA" id="ARBA00004141"/>
    </source>
</evidence>
<feature type="transmembrane region" description="Helical" evidence="13">
    <location>
        <begin position="961"/>
        <end position="978"/>
    </location>
</feature>
<keyword evidence="11 12" id="KW-0407">Ion channel</keyword>
<dbReference type="FunFam" id="2.60.40.1400:FF:000013">
    <property type="match status" value="1"/>
</dbReference>
<dbReference type="FunFam" id="1.10.287.70:FF:000230">
    <property type="entry name" value="Inward Rectifying K (Potassium) channel family"/>
    <property type="match status" value="1"/>
</dbReference>
<keyword evidence="6 12" id="KW-0851">Voltage-gated channel</keyword>
<feature type="transmembrane region" description="Helical" evidence="13">
    <location>
        <begin position="998"/>
        <end position="1017"/>
    </location>
</feature>
<evidence type="ECO:0000256" key="12">
    <source>
        <dbReference type="RuleBase" id="RU003822"/>
    </source>
</evidence>
<dbReference type="Proteomes" id="UP000007266">
    <property type="component" value="Linkage group 7"/>
</dbReference>
<evidence type="ECO:0000256" key="6">
    <source>
        <dbReference type="ARBA" id="ARBA00022882"/>
    </source>
</evidence>
<evidence type="ECO:0000259" key="15">
    <source>
        <dbReference type="Pfam" id="PF17655"/>
    </source>
</evidence>
<feature type="domain" description="Potassium channel inwardly rectifying transmembrane" evidence="14">
    <location>
        <begin position="54"/>
        <end position="190"/>
    </location>
</feature>
<dbReference type="InterPro" id="IPR041647">
    <property type="entry name" value="IRK_C"/>
</dbReference>
<evidence type="ECO:0000256" key="9">
    <source>
        <dbReference type="ARBA" id="ARBA00023065"/>
    </source>
</evidence>
<sequence>MVASDETIIIKDEDTNYQKCELCDSVPVYLTKHKQRKKSRTRKSSNPNHRLILKTGDSVVHQTKRPFLTVIYVHDLVNTLIVSDWKWTLIALSITYLVLWFVFAYVWMMVSLNNGDLDAGNATKPCLNGIQSFAGYLLFSIETQTTIGYGTRYISQNCPEAVLIFCIQIVTGVGICGVLIGIVYGKITAPRKVSARHCFSKYATICQRDGQFCLVFRVRDEEKRYQCHNKIKAFVIVRREKEPFLKSIQLISPGIMIWPLEVVHEINAKSPFWDFSARDLILKKFEIVVSMEGVSQTTSKMSHVTASYLNSEILWGHTFKPCTFYDKQKGCFVVNHKLFNSTREILMPLCSARRLSQVREELADLVIIQSSVLAYCFPNNMYEYDVENDQYNEIFFDDSSRRNSVSSRRSSRFSTTSHFSRVISKSGRLNTFQVKIPRKYANYFKDLGNTLLNIRWRWIMTALCLVNFASFFLFGLLYMWIAYASGDFDSTDDFCIVNTKNLTGYILLSIETMLTIGYGYRYPTEKCTLGWVVPLLQALVSVGIQGALVGAVYVKIAKPFTKNSLSIFSKKAVVAQRDGKMCLMIRIVDLTGKISIGTNVTMYFIDKFGGDPVVIKQIKTEPFGFLIFPVEIVHVIDCESPLWKVSPFDLLTKPFEVIVVAEGLSVITGQASQNRTSYTNSDILWGHRFLPPKIAEMATSAPFKIAFIVLSSVTALCLLNKALSASSLVQQTPEEYSWLVHGLMNILGYATLFIPGYLTYKYVRKTNYINRGGDGWCFRGIQTCFGEDESSASGTAPTVIQRSTSQEIISIMFHFFGLQVSYLTWGVLQEKVMTQKYQSGAETEYFKDSQFLVFVNRVLAFCMSGVYIFCTKQTRHRCPLYKYAFCSFSNIMSSWCQYEALKYVSFPHQVLAKAAKTIPVMLMGRIISKTKYEYYEYVTSVILSVGMLMFMLDVGNDRADSAITTLSGAFLLILYIVFDSFTSNWQQALFKSYKIKPVQMMCCVNLFSCVFTAVSLLQQDVFFKSFHFMLKYPQFVVDCLLLSVCSAAGQLFIFSTIAKFGPLIFAIITTIRQGLSVLLSCIIYNHHVTIAGVFGITLVFTSVLLRIYCGHRLKSLRKSANAPQKIAV</sequence>
<organism evidence="16 17">
    <name type="scientific">Tribolium castaneum</name>
    <name type="common">Red flour beetle</name>
    <dbReference type="NCBI Taxonomy" id="7070"/>
    <lineage>
        <taxon>Eukaryota</taxon>
        <taxon>Metazoa</taxon>
        <taxon>Ecdysozoa</taxon>
        <taxon>Arthropoda</taxon>
        <taxon>Hexapoda</taxon>
        <taxon>Insecta</taxon>
        <taxon>Pterygota</taxon>
        <taxon>Neoptera</taxon>
        <taxon>Endopterygota</taxon>
        <taxon>Coleoptera</taxon>
        <taxon>Polyphaga</taxon>
        <taxon>Cucujiformia</taxon>
        <taxon>Tenebrionidae</taxon>
        <taxon>Tenebrionidae incertae sedis</taxon>
        <taxon>Tribolium</taxon>
    </lineage>
</organism>
<feature type="transmembrane region" description="Helical" evidence="13">
    <location>
        <begin position="1090"/>
        <end position="1109"/>
    </location>
</feature>